<accession>A0AAP2AE26</accession>
<name>A0AAP2AE26_LELAM</name>
<gene>
    <name evidence="2" type="ORF">I7V27_13400</name>
</gene>
<sequence length="526" mass="56649">MSVISSSLKSTITFGGVVSQSFTRSTKTLDASLKGTERQTADLTRQQQELVKQIAAGVMAGQSVEKLRNRYARLTEQIRETEREQNRLNLSMRMRGAGAATLKGGLWTGKAALAGGAMGLGGIIAAGSGALALNAHTAEQRGMARSYGVSTNTFRAWDGIGKQMGLNGENLGDLAEELANKVGEINSLGEQSSVTDGLKMMGLNLSDLKGKSNEDQMATVLNRALKMNDEQAARSAVDMIMGGEANKIAAWMRISGKTYEELMAVQKRYILTTEDSDEAAAKGQFALSNLWVSVSTAAQSVLGTLAGELAPSITKYADDFSGWFKGGGKQLLIDGVMKFSSGISDFWSNNLQPVLKALWRGLEVLADFIGDHFADYDTKFSRTQDEAVIRQLADEEWDRMNPDASMFSLDDMTRKREFEDAEVERKKRILSSEKVAGDAQISKARDIRDYSIPESRDSAFMGLLKPENNPKAPVTPLQQSNNLSVTVITQPGADAQQIGDSVGAKVFDVFAPTAGGGMYTPASLGG</sequence>
<reference evidence="2" key="1">
    <citation type="submission" date="2020-12" db="EMBL/GenBank/DDBJ databases">
        <title>Draft genome sequence of Enterobacter spp., Lelliottia spp. and Serratia spp. isolated from drinking water reservoirs and lakes.</title>
        <authorList>
            <person name="Reitter C."/>
            <person name="Neuhaus K."/>
            <person name="Huegler M."/>
        </authorList>
    </citation>
    <scope>NUCLEOTIDE SEQUENCE</scope>
    <source>
        <strain evidence="2">TZW15</strain>
    </source>
</reference>
<keyword evidence="1" id="KW-0175">Coiled coil</keyword>
<dbReference type="EMBL" id="JAENMS010000006">
    <property type="protein sequence ID" value="MBL5935434.1"/>
    <property type="molecule type" value="Genomic_DNA"/>
</dbReference>
<dbReference type="RefSeq" id="WP_202665936.1">
    <property type="nucleotide sequence ID" value="NZ_JAENMR010000006.1"/>
</dbReference>
<dbReference type="AlphaFoldDB" id="A0AAP2AE26"/>
<evidence type="ECO:0000313" key="3">
    <source>
        <dbReference type="Proteomes" id="UP000653275"/>
    </source>
</evidence>
<evidence type="ECO:0000256" key="1">
    <source>
        <dbReference type="SAM" id="Coils"/>
    </source>
</evidence>
<protein>
    <recommendedName>
        <fullName evidence="4">Phage tail tape measure protein</fullName>
    </recommendedName>
</protein>
<dbReference type="Proteomes" id="UP000653275">
    <property type="component" value="Unassembled WGS sequence"/>
</dbReference>
<organism evidence="2 3">
    <name type="scientific">Lelliottia amnigena</name>
    <name type="common">Enterobacter amnigenus</name>
    <dbReference type="NCBI Taxonomy" id="61646"/>
    <lineage>
        <taxon>Bacteria</taxon>
        <taxon>Pseudomonadati</taxon>
        <taxon>Pseudomonadota</taxon>
        <taxon>Gammaproteobacteria</taxon>
        <taxon>Enterobacterales</taxon>
        <taxon>Enterobacteriaceae</taxon>
        <taxon>Lelliottia</taxon>
    </lineage>
</organism>
<feature type="coiled-coil region" evidence="1">
    <location>
        <begin position="33"/>
        <end position="91"/>
    </location>
</feature>
<proteinExistence type="predicted"/>
<comment type="caution">
    <text evidence="2">The sequence shown here is derived from an EMBL/GenBank/DDBJ whole genome shotgun (WGS) entry which is preliminary data.</text>
</comment>
<evidence type="ECO:0008006" key="4">
    <source>
        <dbReference type="Google" id="ProtNLM"/>
    </source>
</evidence>
<evidence type="ECO:0000313" key="2">
    <source>
        <dbReference type="EMBL" id="MBL5935434.1"/>
    </source>
</evidence>